<accession>L0ING5</accession>
<dbReference type="HOGENOM" id="CLU_077795_2_0_9"/>
<dbReference type="PANTHER" id="PTHR30246:SF1">
    <property type="entry name" value="2-DEHYDRO-3-DEOXY-6-PHOSPHOGALACTONATE ALDOLASE-RELATED"/>
    <property type="match status" value="1"/>
</dbReference>
<dbReference type="CDD" id="cd00452">
    <property type="entry name" value="KDPG_aldolase"/>
    <property type="match status" value="1"/>
</dbReference>
<dbReference type="GO" id="GO:0016829">
    <property type="term" value="F:lyase activity"/>
    <property type="evidence" value="ECO:0007669"/>
    <property type="project" value="UniProtKB-KW"/>
</dbReference>
<evidence type="ECO:0000256" key="5">
    <source>
        <dbReference type="ARBA" id="ARBA00023277"/>
    </source>
</evidence>
<evidence type="ECO:0000256" key="1">
    <source>
        <dbReference type="ARBA" id="ARBA00004761"/>
    </source>
</evidence>
<dbReference type="PANTHER" id="PTHR30246">
    <property type="entry name" value="2-KETO-3-DEOXY-6-PHOSPHOGLUCONATE ALDOLASE"/>
    <property type="match status" value="1"/>
</dbReference>
<evidence type="ECO:0000256" key="4">
    <source>
        <dbReference type="ARBA" id="ARBA00023239"/>
    </source>
</evidence>
<protein>
    <submittedName>
        <fullName evidence="6">Entner-Doudoroff aldolase</fullName>
    </submittedName>
</protein>
<evidence type="ECO:0000256" key="3">
    <source>
        <dbReference type="ARBA" id="ARBA00011233"/>
    </source>
</evidence>
<dbReference type="Gene3D" id="3.20.20.70">
    <property type="entry name" value="Aldolase class I"/>
    <property type="match status" value="1"/>
</dbReference>
<comment type="similarity">
    <text evidence="2">Belongs to the KHG/KDPG aldolase family.</text>
</comment>
<organism evidence="6 7">
    <name type="scientific">Thermoanaerobacterium thermosaccharolyticum M0795</name>
    <dbReference type="NCBI Taxonomy" id="698948"/>
    <lineage>
        <taxon>Bacteria</taxon>
        <taxon>Bacillati</taxon>
        <taxon>Bacillota</taxon>
        <taxon>Clostridia</taxon>
        <taxon>Thermoanaerobacterales</taxon>
        <taxon>Thermoanaerobacteraceae</taxon>
        <taxon>Thermoanaerobacterium</taxon>
    </lineage>
</organism>
<dbReference type="NCBIfam" id="NF005119">
    <property type="entry name" value="PRK06552.1"/>
    <property type="match status" value="1"/>
</dbReference>
<dbReference type="KEGG" id="tto:Thethe_01917"/>
<dbReference type="InterPro" id="IPR013785">
    <property type="entry name" value="Aldolase_TIM"/>
</dbReference>
<dbReference type="Pfam" id="PF01081">
    <property type="entry name" value="Aldolase"/>
    <property type="match status" value="1"/>
</dbReference>
<dbReference type="Proteomes" id="UP000010845">
    <property type="component" value="Chromosome"/>
</dbReference>
<keyword evidence="4" id="KW-0456">Lyase</keyword>
<sequence>MKDYVVLNKIKESGICAIVRGTSADSLCKITDALIEGGVNAIEVTFNTPGASEMIEELVKKYSHQMLIGAGTVLDAETARIAILSGASFILSPSLNIDMIKLCSRYSVLPVPGISTPTEAVTAWENGAKIVKVFPAGVLGPSYIKQLKGPLSQIDMMAVGAVSIDNFADFIKAGACSAGIGGELVNKELVEEGKFKEITKRAKKFVDTFNKIKQN</sequence>
<comment type="pathway">
    <text evidence="1">Carbohydrate acid metabolism.</text>
</comment>
<comment type="subunit">
    <text evidence="3">Homotrimer.</text>
</comment>
<reference evidence="6 7" key="1">
    <citation type="submission" date="2012-03" db="EMBL/GenBank/DDBJ databases">
        <title>Complete sequence of chromosome of Thermoanaerobacterium thermosaccharolyticum M0795.</title>
        <authorList>
            <consortium name="US DOE Joint Genome Institute"/>
            <person name="Lucas S."/>
            <person name="Han J."/>
            <person name="Lapidus A."/>
            <person name="Cheng J.-F."/>
            <person name="Goodwin L."/>
            <person name="Pitluck S."/>
            <person name="Peters L."/>
            <person name="Teshima H."/>
            <person name="Detter J.C."/>
            <person name="Han C."/>
            <person name="Tapia R."/>
            <person name="Land M."/>
            <person name="Hauser L."/>
            <person name="Kyrpides N."/>
            <person name="Ivanova N."/>
            <person name="Pagani I."/>
            <person name="Feinberg L."/>
            <person name="Folden J."/>
            <person name="Hogsett D."/>
            <person name="Shaw J."/>
            <person name="Woyke T."/>
        </authorList>
    </citation>
    <scope>NUCLEOTIDE SEQUENCE [LARGE SCALE GENOMIC DNA]</scope>
    <source>
        <strain evidence="6 7">M0795</strain>
    </source>
</reference>
<evidence type="ECO:0000313" key="6">
    <source>
        <dbReference type="EMBL" id="AGB19527.1"/>
    </source>
</evidence>
<name>L0ING5_THETR</name>
<keyword evidence="5" id="KW-0119">Carbohydrate metabolism</keyword>
<dbReference type="AlphaFoldDB" id="L0ING5"/>
<dbReference type="InterPro" id="IPR000887">
    <property type="entry name" value="Aldlse_KDPG_KHG"/>
</dbReference>
<evidence type="ECO:0000313" key="7">
    <source>
        <dbReference type="Proteomes" id="UP000010845"/>
    </source>
</evidence>
<dbReference type="PATRIC" id="fig|698948.3.peg.1916"/>
<dbReference type="EMBL" id="CP003066">
    <property type="protein sequence ID" value="AGB19527.1"/>
    <property type="molecule type" value="Genomic_DNA"/>
</dbReference>
<dbReference type="RefSeq" id="WP_015312030.1">
    <property type="nucleotide sequence ID" value="NC_019970.1"/>
</dbReference>
<dbReference type="NCBIfam" id="TIGR01182">
    <property type="entry name" value="eda"/>
    <property type="match status" value="1"/>
</dbReference>
<evidence type="ECO:0000256" key="2">
    <source>
        <dbReference type="ARBA" id="ARBA00006906"/>
    </source>
</evidence>
<dbReference type="SUPFAM" id="SSF51569">
    <property type="entry name" value="Aldolase"/>
    <property type="match status" value="1"/>
</dbReference>
<gene>
    <name evidence="6" type="ORF">Thethe_01917</name>
</gene>
<proteinExistence type="inferred from homology"/>